<gene>
    <name evidence="4" type="ORF">B5V51_4383</name>
</gene>
<comment type="caution">
    <text evidence="4">The sequence shown here is derived from an EMBL/GenBank/DDBJ whole genome shotgun (WGS) entry which is preliminary data.</text>
</comment>
<accession>A0A2A4JBR2</accession>
<feature type="domain" description="FP protein C-terminal" evidence="3">
    <location>
        <begin position="259"/>
        <end position="309"/>
    </location>
</feature>
<feature type="coiled-coil region" evidence="1">
    <location>
        <begin position="79"/>
        <end position="148"/>
    </location>
</feature>
<reference evidence="4" key="1">
    <citation type="submission" date="2017-09" db="EMBL/GenBank/DDBJ databases">
        <title>Contemporary evolution of a Lepidopteran species, Heliothis virescens, in response to modern agricultural practices.</title>
        <authorList>
            <person name="Fritz M.L."/>
            <person name="Deyonke A.M."/>
            <person name="Papanicolaou A."/>
            <person name="Micinski S."/>
            <person name="Westbrook J."/>
            <person name="Gould F."/>
        </authorList>
    </citation>
    <scope>NUCLEOTIDE SEQUENCE [LARGE SCALE GENOMIC DNA]</scope>
    <source>
        <strain evidence="4">HvINT-</strain>
        <tissue evidence="4">Whole body</tissue>
    </source>
</reference>
<evidence type="ECO:0000256" key="1">
    <source>
        <dbReference type="SAM" id="Coils"/>
    </source>
</evidence>
<protein>
    <recommendedName>
        <fullName evidence="3">FP protein C-terminal domain-containing protein</fullName>
    </recommendedName>
</protein>
<sequence>MPRIQRSPPVTPAQETDKNPPIFSTPDFISNPIEPETSNITSRSKRQRPDSSPECELKTFEDKIMQLFTAWKIDQESILKKLTSELTEIKLQNVEIQKTNAETLKTIEFLSQDYDCIKKSLQKLEIENNEQRNYILNLEKKIEDLQSTSRSSCIEIRNVPVVEKETAGDLTSIVLKTFETIQPSEKPPQLRDVYRLPGKKGLSRPIVAEFLTVPSKMQVLEACRAFNKGLPSTEKLNTGHIGVPGQVKPVYIADHLPRSQRQLFFEARSFANTNKYKFCWSQNGKIFLRKSEGMDSVIIRSTTCLKKLLTTDI</sequence>
<evidence type="ECO:0000259" key="3">
    <source>
        <dbReference type="Pfam" id="PF25298"/>
    </source>
</evidence>
<feature type="region of interest" description="Disordered" evidence="2">
    <location>
        <begin position="1"/>
        <end position="55"/>
    </location>
</feature>
<evidence type="ECO:0000313" key="4">
    <source>
        <dbReference type="EMBL" id="PCG69206.1"/>
    </source>
</evidence>
<dbReference type="AlphaFoldDB" id="A0A2A4JBR2"/>
<organism evidence="4">
    <name type="scientific">Heliothis virescens</name>
    <name type="common">Tobacco budworm moth</name>
    <dbReference type="NCBI Taxonomy" id="7102"/>
    <lineage>
        <taxon>Eukaryota</taxon>
        <taxon>Metazoa</taxon>
        <taxon>Ecdysozoa</taxon>
        <taxon>Arthropoda</taxon>
        <taxon>Hexapoda</taxon>
        <taxon>Insecta</taxon>
        <taxon>Pterygota</taxon>
        <taxon>Neoptera</taxon>
        <taxon>Endopterygota</taxon>
        <taxon>Lepidoptera</taxon>
        <taxon>Glossata</taxon>
        <taxon>Ditrysia</taxon>
        <taxon>Noctuoidea</taxon>
        <taxon>Noctuidae</taxon>
        <taxon>Heliothinae</taxon>
        <taxon>Heliothis</taxon>
    </lineage>
</organism>
<dbReference type="EMBL" id="NWSH01002094">
    <property type="protein sequence ID" value="PCG69206.1"/>
    <property type="molecule type" value="Genomic_DNA"/>
</dbReference>
<dbReference type="Pfam" id="PF25298">
    <property type="entry name" value="Baculo_FP_2nd"/>
    <property type="match status" value="1"/>
</dbReference>
<keyword evidence="1" id="KW-0175">Coiled coil</keyword>
<name>A0A2A4JBR2_HELVI</name>
<evidence type="ECO:0000256" key="2">
    <source>
        <dbReference type="SAM" id="MobiDB-lite"/>
    </source>
</evidence>
<dbReference type="InterPro" id="IPR057251">
    <property type="entry name" value="FP_C"/>
</dbReference>
<proteinExistence type="predicted"/>